<name>A0A1C3E5R5_9PLAN</name>
<comment type="caution">
    <text evidence="2">The sequence shown here is derived from an EMBL/GenBank/DDBJ whole genome shotgun (WGS) entry which is preliminary data.</text>
</comment>
<dbReference type="Proteomes" id="UP000094828">
    <property type="component" value="Unassembled WGS sequence"/>
</dbReference>
<accession>A0A1C3E5R5</accession>
<feature type="region of interest" description="Disordered" evidence="1">
    <location>
        <begin position="17"/>
        <end position="37"/>
    </location>
</feature>
<evidence type="ECO:0000256" key="1">
    <source>
        <dbReference type="SAM" id="MobiDB-lite"/>
    </source>
</evidence>
<evidence type="ECO:0000313" key="2">
    <source>
        <dbReference type="EMBL" id="ODA28596.1"/>
    </source>
</evidence>
<evidence type="ECO:0000313" key="3">
    <source>
        <dbReference type="Proteomes" id="UP000094828"/>
    </source>
</evidence>
<feature type="compositionally biased region" description="Polar residues" evidence="1">
    <location>
        <begin position="25"/>
        <end position="36"/>
    </location>
</feature>
<keyword evidence="3" id="KW-1185">Reference proteome</keyword>
<dbReference type="STRING" id="1841610.A6X21_12975"/>
<protein>
    <submittedName>
        <fullName evidence="2">Uncharacterized protein</fullName>
    </submittedName>
</protein>
<sequence length="152" mass="17383">MTELTNLLLTNLVPSKHDHSRISKHPSNLSKSQSNCHQEDRCFDPSFRFSDCRVQLIKDMNRTTLVFEHDPSFIQPSSFRSYRKPAITSAMVFPGNELLAMQAIPFSSFESKLHTCRVKSLQHHMHGYRYCRNSLTFLTASCVTVDAKSVGM</sequence>
<gene>
    <name evidence="2" type="ORF">A6X21_12975</name>
</gene>
<dbReference type="AlphaFoldDB" id="A0A1C3E5R5"/>
<dbReference type="EMBL" id="LYDR01000152">
    <property type="protein sequence ID" value="ODA28596.1"/>
    <property type="molecule type" value="Genomic_DNA"/>
</dbReference>
<reference evidence="2 3" key="1">
    <citation type="submission" date="2016-05" db="EMBL/GenBank/DDBJ databases">
        <title>Genomic and physiological characterization of Planctopirus sp. isolated from fresh water lake.</title>
        <authorList>
            <person name="Subhash Y."/>
            <person name="Ramana C."/>
        </authorList>
    </citation>
    <scope>NUCLEOTIDE SEQUENCE [LARGE SCALE GENOMIC DNA]</scope>
    <source>
        <strain evidence="2 3">JC280</strain>
    </source>
</reference>
<proteinExistence type="predicted"/>
<organism evidence="2 3">
    <name type="scientific">Planctopirus hydrillae</name>
    <dbReference type="NCBI Taxonomy" id="1841610"/>
    <lineage>
        <taxon>Bacteria</taxon>
        <taxon>Pseudomonadati</taxon>
        <taxon>Planctomycetota</taxon>
        <taxon>Planctomycetia</taxon>
        <taxon>Planctomycetales</taxon>
        <taxon>Planctomycetaceae</taxon>
        <taxon>Planctopirus</taxon>
    </lineage>
</organism>